<evidence type="ECO:0000313" key="1">
    <source>
        <dbReference type="EMBL" id="KXZ51645.1"/>
    </source>
</evidence>
<protein>
    <submittedName>
        <fullName evidence="1">Uncharacterized protein</fullName>
    </submittedName>
</protein>
<keyword evidence="2" id="KW-1185">Reference proteome</keyword>
<organism evidence="1 2">
    <name type="scientific">Gonium pectorale</name>
    <name type="common">Green alga</name>
    <dbReference type="NCBI Taxonomy" id="33097"/>
    <lineage>
        <taxon>Eukaryota</taxon>
        <taxon>Viridiplantae</taxon>
        <taxon>Chlorophyta</taxon>
        <taxon>core chlorophytes</taxon>
        <taxon>Chlorophyceae</taxon>
        <taxon>CS clade</taxon>
        <taxon>Chlamydomonadales</taxon>
        <taxon>Volvocaceae</taxon>
        <taxon>Gonium</taxon>
    </lineage>
</organism>
<dbReference type="AlphaFoldDB" id="A0A150GPC4"/>
<reference evidence="2" key="1">
    <citation type="journal article" date="2016" name="Nat. Commun.">
        <title>The Gonium pectorale genome demonstrates co-option of cell cycle regulation during the evolution of multicellularity.</title>
        <authorList>
            <person name="Hanschen E.R."/>
            <person name="Marriage T.N."/>
            <person name="Ferris P.J."/>
            <person name="Hamaji T."/>
            <person name="Toyoda A."/>
            <person name="Fujiyama A."/>
            <person name="Neme R."/>
            <person name="Noguchi H."/>
            <person name="Minakuchi Y."/>
            <person name="Suzuki M."/>
            <person name="Kawai-Toyooka H."/>
            <person name="Smith D.R."/>
            <person name="Sparks H."/>
            <person name="Anderson J."/>
            <person name="Bakaric R."/>
            <person name="Luria V."/>
            <person name="Karger A."/>
            <person name="Kirschner M.W."/>
            <person name="Durand P.M."/>
            <person name="Michod R.E."/>
            <person name="Nozaki H."/>
            <person name="Olson B.J."/>
        </authorList>
    </citation>
    <scope>NUCLEOTIDE SEQUENCE [LARGE SCALE GENOMIC DNA]</scope>
    <source>
        <strain evidence="2">NIES-2863</strain>
    </source>
</reference>
<dbReference type="Proteomes" id="UP000075714">
    <property type="component" value="Unassembled WGS sequence"/>
</dbReference>
<dbReference type="EMBL" id="LSYV01000012">
    <property type="protein sequence ID" value="KXZ51645.1"/>
    <property type="molecule type" value="Genomic_DNA"/>
</dbReference>
<comment type="caution">
    <text evidence="1">The sequence shown here is derived from an EMBL/GenBank/DDBJ whole genome shotgun (WGS) entry which is preliminary data.</text>
</comment>
<proteinExistence type="predicted"/>
<dbReference type="OrthoDB" id="524277at2759"/>
<accession>A0A150GPC4</accession>
<name>A0A150GPC4_GONPE</name>
<sequence>MASLVHRCIPSHGIGRKSCRARTPATGSPTRDCRVSAGYKARVASPDMEETKEYKIARLAEILGTSPEHVSGIVKLRPGLLVVPNGDMSFYEQRVFMLARRHGVDPRQAANWVLEQPDLLFQRV</sequence>
<gene>
    <name evidence="1" type="ORF">GPECTOR_11g10</name>
</gene>
<evidence type="ECO:0000313" key="2">
    <source>
        <dbReference type="Proteomes" id="UP000075714"/>
    </source>
</evidence>